<dbReference type="Pfam" id="PF14308">
    <property type="entry name" value="DnaJ-X"/>
    <property type="match status" value="1"/>
</dbReference>
<dbReference type="SUPFAM" id="SSF46565">
    <property type="entry name" value="Chaperone J-domain"/>
    <property type="match status" value="1"/>
</dbReference>
<evidence type="ECO:0000313" key="4">
    <source>
        <dbReference type="Proteomes" id="UP000028924"/>
    </source>
</evidence>
<dbReference type="InterPro" id="IPR001623">
    <property type="entry name" value="DnaJ_domain"/>
</dbReference>
<proteinExistence type="predicted"/>
<dbReference type="eggNOG" id="KOG0691">
    <property type="taxonomic scope" value="Eukaryota"/>
</dbReference>
<dbReference type="KEGG" id="apro:F751_4518"/>
<dbReference type="Pfam" id="PF00226">
    <property type="entry name" value="DnaJ"/>
    <property type="match status" value="1"/>
</dbReference>
<feature type="domain" description="J" evidence="1">
    <location>
        <begin position="6"/>
        <end position="71"/>
    </location>
</feature>
<dbReference type="Proteomes" id="UP000279271">
    <property type="component" value="Unassembled WGS sequence"/>
</dbReference>
<dbReference type="InterPro" id="IPR052423">
    <property type="entry name" value="EMIR"/>
</dbReference>
<gene>
    <name evidence="3" type="ORF">APUTEX25_002249</name>
    <name evidence="2" type="ORF">F751_4518</name>
</gene>
<evidence type="ECO:0000313" key="3">
    <source>
        <dbReference type="EMBL" id="RMZ57017.1"/>
    </source>
</evidence>
<dbReference type="PRINTS" id="PR00625">
    <property type="entry name" value="JDOMAIN"/>
</dbReference>
<dbReference type="InterPro" id="IPR018253">
    <property type="entry name" value="DnaJ_domain_CS"/>
</dbReference>
<keyword evidence="4" id="KW-1185">Reference proteome</keyword>
<reference evidence="3" key="4">
    <citation type="submission" date="2018-11" db="EMBL/GenBank/DDBJ databases">
        <title>Characterization of plant carbon substrate utilization by Auxenochlorella protothecoides.</title>
        <authorList>
            <person name="Vogler B.W."/>
            <person name="Starkenburg S.R."/>
            <person name="Sudasinghe N."/>
            <person name="Schambach J.Y."/>
            <person name="Rollin J.A."/>
            <person name="Pattathil S."/>
            <person name="Barry A.N."/>
        </authorList>
    </citation>
    <scope>NUCLEOTIDE SEQUENCE [LARGE SCALE GENOMIC DNA]</scope>
    <source>
        <strain evidence="3">UTEX 25</strain>
    </source>
</reference>
<dbReference type="PROSITE" id="PS50076">
    <property type="entry name" value="DNAJ_2"/>
    <property type="match status" value="1"/>
</dbReference>
<dbReference type="InterPro" id="IPR026894">
    <property type="entry name" value="DnaJ_X"/>
</dbReference>
<dbReference type="PROSITE" id="PS00636">
    <property type="entry name" value="DNAJ_1"/>
    <property type="match status" value="1"/>
</dbReference>
<dbReference type="CDD" id="cd06257">
    <property type="entry name" value="DnaJ"/>
    <property type="match status" value="1"/>
</dbReference>
<evidence type="ECO:0000313" key="2">
    <source>
        <dbReference type="EMBL" id="KFM27248.1"/>
    </source>
</evidence>
<dbReference type="PANTHER" id="PTHR44094">
    <property type="entry name" value="DNAJ HEAT SHOCK N-TERMINAL DOMAIN-CONTAINING PROTEIN"/>
    <property type="match status" value="1"/>
</dbReference>
<evidence type="ECO:0000259" key="1">
    <source>
        <dbReference type="PROSITE" id="PS50076"/>
    </source>
</evidence>
<dbReference type="Gene3D" id="1.10.287.110">
    <property type="entry name" value="DnaJ domain"/>
    <property type="match status" value="1"/>
</dbReference>
<dbReference type="GeneID" id="23615909"/>
<protein>
    <submittedName>
        <fullName evidence="2">Chaperone protein dnaJ 10</fullName>
    </submittedName>
</protein>
<dbReference type="OrthoDB" id="10250354at2759"/>
<dbReference type="RefSeq" id="XP_011400215.1">
    <property type="nucleotide sequence ID" value="XM_011401913.1"/>
</dbReference>
<reference evidence="2 4" key="1">
    <citation type="journal article" date="2014" name="BMC Genomics">
        <title>Oil accumulation mechanisms of the oleaginous microalga Chlorella protothecoides revealed through its genome, transcriptomes, and proteomes.</title>
        <authorList>
            <person name="Gao C."/>
            <person name="Wang Y."/>
            <person name="Shen Y."/>
            <person name="Yan D."/>
            <person name="He X."/>
            <person name="Dai J."/>
            <person name="Wu Q."/>
        </authorList>
    </citation>
    <scope>NUCLEOTIDE SEQUENCE [LARGE SCALE GENOMIC DNA]</scope>
    <source>
        <strain evidence="2 4">0710</strain>
    </source>
</reference>
<dbReference type="Proteomes" id="UP000028924">
    <property type="component" value="Unassembled WGS sequence"/>
</dbReference>
<name>A0A087SNE4_AUXPR</name>
<sequence length="477" mass="51274">MVKETVYYDVLQISVDATPEQIKKAYYLRARKVHPDKRPNDPNANREFEELGTAYQVLSDPQKREIYDRLGAGGLSDTPLMDPSVLFGVLFGSDAFEEYVGQLQLATAASIAADASGQPLTQQQLSAKMAEAQRQRVKELTEHLAARLRTYQGATKPATLERAGREAADLVKFNFGPEMLTTIGYMYSRIGAREAGKNLKTLGVGFVWESLRGMGHGTKTTYNAVSGAVSLVSIGQELQKQLNSGAISQQDAEALMVGHAEKTLAALWKVNVLDIEKTLEAVCVAVLNDAGVPKSELAERALALKRIGKVYQSVAAAAALATGPRRVLSQTFPGPTLIDLLRALLPSAPLSLSVACGSRDPLDAVCAACLSVQNVRLHCLILATTDAALRLVPREAAPCGASLLINYDLPAPHPQRGYATRVGHLLGGAAHHPRIVVSFAAAGAAAEFRTYAGERDRPIEVMPIRVAEIFEQEPARG</sequence>
<organism evidence="2 4">
    <name type="scientific">Auxenochlorella protothecoides</name>
    <name type="common">Green microalga</name>
    <name type="synonym">Chlorella protothecoides</name>
    <dbReference type="NCBI Taxonomy" id="3075"/>
    <lineage>
        <taxon>Eukaryota</taxon>
        <taxon>Viridiplantae</taxon>
        <taxon>Chlorophyta</taxon>
        <taxon>core chlorophytes</taxon>
        <taxon>Trebouxiophyceae</taxon>
        <taxon>Chlorellales</taxon>
        <taxon>Chlorellaceae</taxon>
        <taxon>Auxenochlorella</taxon>
    </lineage>
</organism>
<evidence type="ECO:0000313" key="5">
    <source>
        <dbReference type="Proteomes" id="UP000279271"/>
    </source>
</evidence>
<dbReference type="EMBL" id="QOKY01000130">
    <property type="protein sequence ID" value="RMZ57017.1"/>
    <property type="molecule type" value="Genomic_DNA"/>
</dbReference>
<reference evidence="3" key="3">
    <citation type="submission" date="2018-10" db="EMBL/GenBank/DDBJ databases">
        <authorList>
            <person name="Hovde B."/>
            <person name="Zhang X."/>
        </authorList>
    </citation>
    <scope>NUCLEOTIDE SEQUENCE [LARGE SCALE GENOMIC DNA]</scope>
    <source>
        <strain evidence="3">UTEX 25</strain>
    </source>
</reference>
<dbReference type="PANTHER" id="PTHR44094:SF8">
    <property type="entry name" value="DNAJ HEAT SHOCK N-TERMINAL DOMAIN-CONTAINING PROTEIN-RELATED"/>
    <property type="match status" value="1"/>
</dbReference>
<dbReference type="InterPro" id="IPR036869">
    <property type="entry name" value="J_dom_sf"/>
</dbReference>
<accession>A0A087SNE4</accession>
<reference evidence="5" key="2">
    <citation type="journal article" date="2018" name="Algal Res.">
        <title>Characterization of plant carbon substrate utilization by Auxenochlorella protothecoides.</title>
        <authorList>
            <person name="Vogler B.W."/>
            <person name="Starkenburg S.R."/>
            <person name="Sudasinghe N."/>
            <person name="Schambach J.Y."/>
            <person name="Rollin J.A."/>
            <person name="Pattathil S."/>
            <person name="Barry A.N."/>
        </authorList>
    </citation>
    <scope>NUCLEOTIDE SEQUENCE [LARGE SCALE GENOMIC DNA]</scope>
    <source>
        <strain evidence="5">UTEX 25</strain>
    </source>
</reference>
<dbReference type="AlphaFoldDB" id="A0A087SNE4"/>
<dbReference type="EMBL" id="KL662144">
    <property type="protein sequence ID" value="KFM27248.1"/>
    <property type="molecule type" value="Genomic_DNA"/>
</dbReference>
<dbReference type="SMART" id="SM00271">
    <property type="entry name" value="DnaJ"/>
    <property type="match status" value="1"/>
</dbReference>